<protein>
    <recommendedName>
        <fullName evidence="3">Active regulator of SIRT1</fullName>
    </recommendedName>
    <alternativeName>
        <fullName evidence="5">40S ribosomal protein S19-binding protein 1</fullName>
    </alternativeName>
</protein>
<accession>A0ABM1B510</accession>
<dbReference type="PANTHER" id="PTHR31454:SF2">
    <property type="entry name" value="ACTIVE REGULATOR OF SIRT1"/>
    <property type="match status" value="1"/>
</dbReference>
<evidence type="ECO:0000256" key="4">
    <source>
        <dbReference type="ARBA" id="ARBA00023242"/>
    </source>
</evidence>
<proteinExistence type="inferred from homology"/>
<evidence type="ECO:0000313" key="7">
    <source>
        <dbReference type="Proteomes" id="UP000694941"/>
    </source>
</evidence>
<name>A0ABM1B510_LIMPO</name>
<feature type="region of interest" description="Disordered" evidence="6">
    <location>
        <begin position="106"/>
        <end position="125"/>
    </location>
</feature>
<keyword evidence="7" id="KW-1185">Reference proteome</keyword>
<feature type="compositionally biased region" description="Polar residues" evidence="6">
    <location>
        <begin position="108"/>
        <end position="117"/>
    </location>
</feature>
<gene>
    <name evidence="8" type="primary">LOC106459845</name>
</gene>
<keyword evidence="4" id="KW-0539">Nucleus</keyword>
<dbReference type="RefSeq" id="XP_013774963.1">
    <property type="nucleotide sequence ID" value="XM_013919509.2"/>
</dbReference>
<organism evidence="7 8">
    <name type="scientific">Limulus polyphemus</name>
    <name type="common">Atlantic horseshoe crab</name>
    <dbReference type="NCBI Taxonomy" id="6850"/>
    <lineage>
        <taxon>Eukaryota</taxon>
        <taxon>Metazoa</taxon>
        <taxon>Ecdysozoa</taxon>
        <taxon>Arthropoda</taxon>
        <taxon>Chelicerata</taxon>
        <taxon>Merostomata</taxon>
        <taxon>Xiphosura</taxon>
        <taxon>Limulidae</taxon>
        <taxon>Limulus</taxon>
    </lineage>
</organism>
<evidence type="ECO:0000256" key="5">
    <source>
        <dbReference type="ARBA" id="ARBA00032748"/>
    </source>
</evidence>
<evidence type="ECO:0000256" key="1">
    <source>
        <dbReference type="ARBA" id="ARBA00004604"/>
    </source>
</evidence>
<evidence type="ECO:0000313" key="8">
    <source>
        <dbReference type="RefSeq" id="XP_013774963.1"/>
    </source>
</evidence>
<sequence length="150" mass="17421">MSATLVRKTLDLDLSTSNRKLAPEIKDDMPTTKKGLKKLRKRLKQNNQKSCNKGIATVKDKKLKCIVEELRKKQQGDMTQENIELLKRLGGMKTKANTTKQILVHQQGRLSKNQPPTQKEEQSTVFTDKDFELFEREYMLIKPKKDPFFD</sequence>
<evidence type="ECO:0000256" key="3">
    <source>
        <dbReference type="ARBA" id="ARBA00016855"/>
    </source>
</evidence>
<dbReference type="GeneID" id="106459845"/>
<comment type="similarity">
    <text evidence="2">Belongs to the AROS family.</text>
</comment>
<dbReference type="InterPro" id="IPR023262">
    <property type="entry name" value="AROS"/>
</dbReference>
<reference evidence="8" key="1">
    <citation type="submission" date="2025-08" db="UniProtKB">
        <authorList>
            <consortium name="RefSeq"/>
        </authorList>
    </citation>
    <scope>IDENTIFICATION</scope>
    <source>
        <tissue evidence="8">Muscle</tissue>
    </source>
</reference>
<comment type="subcellular location">
    <subcellularLocation>
        <location evidence="1">Nucleus</location>
        <location evidence="1">Nucleolus</location>
    </subcellularLocation>
</comment>
<evidence type="ECO:0000256" key="6">
    <source>
        <dbReference type="SAM" id="MobiDB-lite"/>
    </source>
</evidence>
<dbReference type="Proteomes" id="UP000694941">
    <property type="component" value="Unplaced"/>
</dbReference>
<evidence type="ECO:0000256" key="2">
    <source>
        <dbReference type="ARBA" id="ARBA00007318"/>
    </source>
</evidence>
<dbReference type="PANTHER" id="PTHR31454">
    <property type="entry name" value="ACTIVE REGULATOR OF SIRT1"/>
    <property type="match status" value="1"/>
</dbReference>
<dbReference type="Pfam" id="PF15684">
    <property type="entry name" value="AROS"/>
    <property type="match status" value="1"/>
</dbReference>
<dbReference type="PRINTS" id="PR02029">
    <property type="entry name" value="ACTREGSIRT1"/>
</dbReference>